<dbReference type="AlphaFoldDB" id="A0AA37VC93"/>
<evidence type="ECO:0000256" key="4">
    <source>
        <dbReference type="ARBA" id="ARBA00022679"/>
    </source>
</evidence>
<evidence type="ECO:0000256" key="6">
    <source>
        <dbReference type="ARBA" id="ARBA00022884"/>
    </source>
</evidence>
<feature type="binding site" evidence="7 8">
    <location>
        <position position="21"/>
    </location>
    <ligand>
        <name>S-adenosyl-L-methionine</name>
        <dbReference type="ChEBI" id="CHEBI:59789"/>
    </ligand>
</feature>
<dbReference type="InterPro" id="IPR020596">
    <property type="entry name" value="rRNA_Ade_Mease_Trfase_CS"/>
</dbReference>
<evidence type="ECO:0000256" key="7">
    <source>
        <dbReference type="HAMAP-Rule" id="MF_00607"/>
    </source>
</evidence>
<dbReference type="InterPro" id="IPR001737">
    <property type="entry name" value="KsgA/Erm"/>
</dbReference>
<feature type="binding site" evidence="7 8">
    <location>
        <position position="48"/>
    </location>
    <ligand>
        <name>S-adenosyl-L-methionine</name>
        <dbReference type="ChEBI" id="CHEBI:59789"/>
    </ligand>
</feature>
<dbReference type="PANTHER" id="PTHR11727">
    <property type="entry name" value="DIMETHYLADENOSINE TRANSFERASE"/>
    <property type="match status" value="1"/>
</dbReference>
<accession>A0AA37VC93</accession>
<dbReference type="InterPro" id="IPR020598">
    <property type="entry name" value="rRNA_Ade_methylase_Trfase_N"/>
</dbReference>
<feature type="binding site" evidence="7 8">
    <location>
        <position position="69"/>
    </location>
    <ligand>
        <name>S-adenosyl-L-methionine</name>
        <dbReference type="ChEBI" id="CHEBI:59789"/>
    </ligand>
</feature>
<dbReference type="EMBL" id="BRXS01000006">
    <property type="protein sequence ID" value="GLC27433.1"/>
    <property type="molecule type" value="Genomic_DNA"/>
</dbReference>
<dbReference type="SMART" id="SM00650">
    <property type="entry name" value="rADc"/>
    <property type="match status" value="1"/>
</dbReference>
<evidence type="ECO:0000256" key="3">
    <source>
        <dbReference type="ARBA" id="ARBA00022603"/>
    </source>
</evidence>
<dbReference type="Gene3D" id="1.10.8.100">
    <property type="entry name" value="Ribosomal RNA adenine dimethylase-like, domain 2"/>
    <property type="match status" value="1"/>
</dbReference>
<dbReference type="GO" id="GO:0003723">
    <property type="term" value="F:RNA binding"/>
    <property type="evidence" value="ECO:0007669"/>
    <property type="project" value="UniProtKB-UniRule"/>
</dbReference>
<feature type="domain" description="Ribosomal RNA adenine methylase transferase N-terminal" evidence="9">
    <location>
        <begin position="28"/>
        <end position="197"/>
    </location>
</feature>
<dbReference type="RefSeq" id="WP_284351872.1">
    <property type="nucleotide sequence ID" value="NZ_BRXS01000006.1"/>
</dbReference>
<evidence type="ECO:0000256" key="2">
    <source>
        <dbReference type="ARBA" id="ARBA00022552"/>
    </source>
</evidence>
<feature type="binding site" evidence="7 8">
    <location>
        <position position="23"/>
    </location>
    <ligand>
        <name>S-adenosyl-L-methionine</name>
        <dbReference type="ChEBI" id="CHEBI:59789"/>
    </ligand>
</feature>
<evidence type="ECO:0000256" key="5">
    <source>
        <dbReference type="ARBA" id="ARBA00022691"/>
    </source>
</evidence>
<comment type="caution">
    <text evidence="10">The sequence shown here is derived from an EMBL/GenBank/DDBJ whole genome shotgun (WGS) entry which is preliminary data.</text>
</comment>
<protein>
    <recommendedName>
        <fullName evidence="7">Ribosomal RNA small subunit methyltransferase A</fullName>
        <ecNumber evidence="7">2.1.1.182</ecNumber>
    </recommendedName>
    <alternativeName>
        <fullName evidence="7">16S rRNA (adenine(1518)-N(6)/adenine(1519)-N(6))-dimethyltransferase</fullName>
    </alternativeName>
    <alternativeName>
        <fullName evidence="7">16S rRNA dimethyladenosine transferase</fullName>
    </alternativeName>
    <alternativeName>
        <fullName evidence="7">16S rRNA dimethylase</fullName>
    </alternativeName>
    <alternativeName>
        <fullName evidence="7">S-adenosylmethionine-6-N', N'-adenosyl(rRNA) dimethyltransferase</fullName>
    </alternativeName>
</protein>
<dbReference type="InterPro" id="IPR029063">
    <property type="entry name" value="SAM-dependent_MTases_sf"/>
</dbReference>
<dbReference type="GO" id="GO:0052908">
    <property type="term" value="F:16S rRNA (adenine(1518)-N(6)/adenine(1519)-N(6))-dimethyltransferase activity"/>
    <property type="evidence" value="ECO:0007669"/>
    <property type="project" value="UniProtKB-EC"/>
</dbReference>
<dbReference type="SUPFAM" id="SSF53335">
    <property type="entry name" value="S-adenosyl-L-methionine-dependent methyltransferases"/>
    <property type="match status" value="1"/>
</dbReference>
<dbReference type="EC" id="2.1.1.182" evidence="7"/>
<dbReference type="PROSITE" id="PS51689">
    <property type="entry name" value="SAM_RNA_A_N6_MT"/>
    <property type="match status" value="1"/>
</dbReference>
<evidence type="ECO:0000256" key="8">
    <source>
        <dbReference type="PROSITE-ProRule" id="PRU01026"/>
    </source>
</evidence>
<evidence type="ECO:0000313" key="10">
    <source>
        <dbReference type="EMBL" id="GLC27433.1"/>
    </source>
</evidence>
<keyword evidence="1 7" id="KW-0963">Cytoplasm</keyword>
<dbReference type="Proteomes" id="UP001161325">
    <property type="component" value="Unassembled WGS sequence"/>
</dbReference>
<dbReference type="Gene3D" id="3.40.50.150">
    <property type="entry name" value="Vaccinia Virus protein VP39"/>
    <property type="match status" value="1"/>
</dbReference>
<feature type="binding site" evidence="7 8">
    <location>
        <position position="113"/>
    </location>
    <ligand>
        <name>S-adenosyl-L-methionine</name>
        <dbReference type="ChEBI" id="CHEBI:59789"/>
    </ligand>
</feature>
<evidence type="ECO:0000256" key="1">
    <source>
        <dbReference type="ARBA" id="ARBA00022490"/>
    </source>
</evidence>
<feature type="binding site" evidence="7 8">
    <location>
        <position position="94"/>
    </location>
    <ligand>
        <name>S-adenosyl-L-methionine</name>
        <dbReference type="ChEBI" id="CHEBI:59789"/>
    </ligand>
</feature>
<reference evidence="10" key="1">
    <citation type="submission" date="2022-08" db="EMBL/GenBank/DDBJ databases">
        <title>Draft genome sequencing of Roseisolibacter agri AW1220.</title>
        <authorList>
            <person name="Tobiishi Y."/>
            <person name="Tonouchi A."/>
        </authorList>
    </citation>
    <scope>NUCLEOTIDE SEQUENCE</scope>
    <source>
        <strain evidence="10">AW1220</strain>
    </source>
</reference>
<comment type="catalytic activity">
    <reaction evidence="7">
        <text>adenosine(1518)/adenosine(1519) in 16S rRNA + 4 S-adenosyl-L-methionine = N(6)-dimethyladenosine(1518)/N(6)-dimethyladenosine(1519) in 16S rRNA + 4 S-adenosyl-L-homocysteine + 4 H(+)</text>
        <dbReference type="Rhea" id="RHEA:19609"/>
        <dbReference type="Rhea" id="RHEA-COMP:10232"/>
        <dbReference type="Rhea" id="RHEA-COMP:10233"/>
        <dbReference type="ChEBI" id="CHEBI:15378"/>
        <dbReference type="ChEBI" id="CHEBI:57856"/>
        <dbReference type="ChEBI" id="CHEBI:59789"/>
        <dbReference type="ChEBI" id="CHEBI:74411"/>
        <dbReference type="ChEBI" id="CHEBI:74493"/>
        <dbReference type="EC" id="2.1.1.182"/>
    </reaction>
</comment>
<evidence type="ECO:0000313" key="11">
    <source>
        <dbReference type="Proteomes" id="UP001161325"/>
    </source>
</evidence>
<sequence>MDERPPKGGGLPRPRKRFGQHFLRDRGVLTRIADALQLTGSETVVEIGPGRGALTDLLVERAGRLLAIEVDRDLAAHLRERYADRSHVLVVEADVLTVDLGQLAGGEYVLAGNVPYYITTPILFHALQHPRPLRAVYLVQREVAERAAAAPGGKEYGALSVNVQSVARVELLSRVPPGAFQPPPQVDSAVIRVTPRPDPVVAPDEEARFRSVVQEAFGLRRKQLRRVVRTIARLDAERADAVLAAAGLAPEARPETLSPEAFARLVRALPAGGASA</sequence>
<keyword evidence="5 7" id="KW-0949">S-adenosyl-L-methionine</keyword>
<evidence type="ECO:0000259" key="9">
    <source>
        <dbReference type="SMART" id="SM00650"/>
    </source>
</evidence>
<dbReference type="GO" id="GO:0005829">
    <property type="term" value="C:cytosol"/>
    <property type="evidence" value="ECO:0007669"/>
    <property type="project" value="TreeGrafter"/>
</dbReference>
<dbReference type="HAMAP" id="MF_00607">
    <property type="entry name" value="16SrRNA_methyltr_A"/>
    <property type="match status" value="1"/>
</dbReference>
<keyword evidence="3 7" id="KW-0489">Methyltransferase</keyword>
<gene>
    <name evidence="7 10" type="primary">rsmA</name>
    <name evidence="7" type="synonym">ksgA</name>
    <name evidence="10" type="ORF">rosag_39460</name>
</gene>
<dbReference type="InterPro" id="IPR011530">
    <property type="entry name" value="rRNA_adenine_dimethylase"/>
</dbReference>
<keyword evidence="4 7" id="KW-0808">Transferase</keyword>
<name>A0AA37VC93_9BACT</name>
<keyword evidence="11" id="KW-1185">Reference proteome</keyword>
<keyword evidence="2 7" id="KW-0698">rRNA processing</keyword>
<dbReference type="PROSITE" id="PS01131">
    <property type="entry name" value="RRNA_A_DIMETH"/>
    <property type="match status" value="1"/>
</dbReference>
<keyword evidence="6 7" id="KW-0694">RNA-binding</keyword>
<proteinExistence type="inferred from homology"/>
<organism evidence="10 11">
    <name type="scientific">Roseisolibacter agri</name>
    <dbReference type="NCBI Taxonomy" id="2014610"/>
    <lineage>
        <taxon>Bacteria</taxon>
        <taxon>Pseudomonadati</taxon>
        <taxon>Gemmatimonadota</taxon>
        <taxon>Gemmatimonadia</taxon>
        <taxon>Gemmatimonadales</taxon>
        <taxon>Gemmatimonadaceae</taxon>
        <taxon>Roseisolibacter</taxon>
    </lineage>
</organism>
<dbReference type="Pfam" id="PF00398">
    <property type="entry name" value="RrnaAD"/>
    <property type="match status" value="1"/>
</dbReference>
<dbReference type="InterPro" id="IPR023165">
    <property type="entry name" value="rRNA_Ade_diMease-like_C"/>
</dbReference>
<comment type="function">
    <text evidence="7">Specifically dimethylates two adjacent adenosines (A1518 and A1519) in the loop of a conserved hairpin near the 3'-end of 16S rRNA in the 30S particle. May play a critical role in biogenesis of 30S subunits.</text>
</comment>
<comment type="subcellular location">
    <subcellularLocation>
        <location evidence="7">Cytoplasm</location>
    </subcellularLocation>
</comment>
<dbReference type="PANTHER" id="PTHR11727:SF7">
    <property type="entry name" value="DIMETHYLADENOSINE TRANSFERASE-RELATED"/>
    <property type="match status" value="1"/>
</dbReference>
<dbReference type="NCBIfam" id="TIGR00755">
    <property type="entry name" value="ksgA"/>
    <property type="match status" value="1"/>
</dbReference>
<comment type="similarity">
    <text evidence="7">Belongs to the class I-like SAM-binding methyltransferase superfamily. rRNA adenine N(6)-methyltransferase family. RsmA subfamily.</text>
</comment>